<reference evidence="2 3" key="1">
    <citation type="submission" date="2019-01" db="EMBL/GenBank/DDBJ databases">
        <title>Sequencing of cultivated peanut Arachis hypogaea provides insights into genome evolution and oil improvement.</title>
        <authorList>
            <person name="Chen X."/>
        </authorList>
    </citation>
    <scope>NUCLEOTIDE SEQUENCE [LARGE SCALE GENOMIC DNA]</scope>
    <source>
        <strain evidence="3">cv. Fuhuasheng</strain>
        <tissue evidence="2">Leaves</tissue>
    </source>
</reference>
<organism evidence="2 3">
    <name type="scientific">Arachis hypogaea</name>
    <name type="common">Peanut</name>
    <dbReference type="NCBI Taxonomy" id="3818"/>
    <lineage>
        <taxon>Eukaryota</taxon>
        <taxon>Viridiplantae</taxon>
        <taxon>Streptophyta</taxon>
        <taxon>Embryophyta</taxon>
        <taxon>Tracheophyta</taxon>
        <taxon>Spermatophyta</taxon>
        <taxon>Magnoliopsida</taxon>
        <taxon>eudicotyledons</taxon>
        <taxon>Gunneridae</taxon>
        <taxon>Pentapetalae</taxon>
        <taxon>rosids</taxon>
        <taxon>fabids</taxon>
        <taxon>Fabales</taxon>
        <taxon>Fabaceae</taxon>
        <taxon>Papilionoideae</taxon>
        <taxon>50 kb inversion clade</taxon>
        <taxon>dalbergioids sensu lato</taxon>
        <taxon>Dalbergieae</taxon>
        <taxon>Pterocarpus clade</taxon>
        <taxon>Arachis</taxon>
    </lineage>
</organism>
<dbReference type="EMBL" id="SDMP01000007">
    <property type="protein sequence ID" value="RYR47772.1"/>
    <property type="molecule type" value="Genomic_DNA"/>
</dbReference>
<keyword evidence="3" id="KW-1185">Reference proteome</keyword>
<protein>
    <recommendedName>
        <fullName evidence="4">Protein FAR1-RELATED SEQUENCE</fullName>
    </recommendedName>
</protein>
<dbReference type="AlphaFoldDB" id="A0A445C9Z7"/>
<name>A0A445C9Z7_ARAHY</name>
<dbReference type="Proteomes" id="UP000289738">
    <property type="component" value="Chromosome A07"/>
</dbReference>
<accession>A0A445C9Z7</accession>
<evidence type="ECO:0008006" key="4">
    <source>
        <dbReference type="Google" id="ProtNLM"/>
    </source>
</evidence>
<feature type="region of interest" description="Disordered" evidence="1">
    <location>
        <begin position="265"/>
        <end position="294"/>
    </location>
</feature>
<sequence length="294" mass="33576">MINAVRSRLYEQVSNSTSNKFAVTYDLCLLLKSRGILCRHSLSVLSFERNIKRRHTHIKSSHDEPILESRKNICEFASESEELTGILHRTYDNAIVEMQEHKAKRKEKCSLSYDDASLEDINELQNPPRVRTRRHPKNRLGLNTKNTQTIQYLSSVEIQLTKFNKDLICCSLPIDVEVWCFDIPSLSIKGQGHELSSFQHPPSISSNTAHSKLEQISEFSVPPPTDHHRVFRCTARPLPRVPPPSFFVGHSRLHHRGIIIPTHLHHQTPSRPPSVATQPMPSPHSGRVINYSDP</sequence>
<comment type="caution">
    <text evidence="2">The sequence shown here is derived from an EMBL/GenBank/DDBJ whole genome shotgun (WGS) entry which is preliminary data.</text>
</comment>
<evidence type="ECO:0000313" key="2">
    <source>
        <dbReference type="EMBL" id="RYR47772.1"/>
    </source>
</evidence>
<evidence type="ECO:0000313" key="3">
    <source>
        <dbReference type="Proteomes" id="UP000289738"/>
    </source>
</evidence>
<proteinExistence type="predicted"/>
<evidence type="ECO:0000256" key="1">
    <source>
        <dbReference type="SAM" id="MobiDB-lite"/>
    </source>
</evidence>
<gene>
    <name evidence="2" type="ORF">Ahy_A07g033733</name>
</gene>